<comment type="caution">
    <text evidence="3">The sequence shown here is derived from an EMBL/GenBank/DDBJ whole genome shotgun (WGS) entry which is preliminary data.</text>
</comment>
<reference evidence="4" key="1">
    <citation type="journal article" date="2019" name="Int. J. Syst. Evol. Microbiol.">
        <title>The Global Catalogue of Microorganisms (GCM) 10K type strain sequencing project: providing services to taxonomists for standard genome sequencing and annotation.</title>
        <authorList>
            <consortium name="The Broad Institute Genomics Platform"/>
            <consortium name="The Broad Institute Genome Sequencing Center for Infectious Disease"/>
            <person name="Wu L."/>
            <person name="Ma J."/>
        </authorList>
    </citation>
    <scope>NUCLEOTIDE SEQUENCE [LARGE SCALE GENOMIC DNA]</scope>
    <source>
        <strain evidence="4">CGMCC 1.15772</strain>
    </source>
</reference>
<dbReference type="InterPro" id="IPR058323">
    <property type="entry name" value="DUF8010"/>
</dbReference>
<dbReference type="InterPro" id="IPR058498">
    <property type="entry name" value="DUF8185"/>
</dbReference>
<evidence type="ECO:0000259" key="2">
    <source>
        <dbReference type="Pfam" id="PF26572"/>
    </source>
</evidence>
<dbReference type="RefSeq" id="WP_262873756.1">
    <property type="nucleotide sequence ID" value="NZ_BAABKW010000002.1"/>
</dbReference>
<dbReference type="Proteomes" id="UP001596507">
    <property type="component" value="Unassembled WGS sequence"/>
</dbReference>
<evidence type="ECO:0000313" key="4">
    <source>
        <dbReference type="Proteomes" id="UP001596507"/>
    </source>
</evidence>
<organism evidence="3 4">
    <name type="scientific">Microbacterium fluvii</name>
    <dbReference type="NCBI Taxonomy" id="415215"/>
    <lineage>
        <taxon>Bacteria</taxon>
        <taxon>Bacillati</taxon>
        <taxon>Actinomycetota</taxon>
        <taxon>Actinomycetes</taxon>
        <taxon>Micrococcales</taxon>
        <taxon>Microbacteriaceae</taxon>
        <taxon>Microbacterium</taxon>
    </lineage>
</organism>
<dbReference type="Pfam" id="PF26035">
    <property type="entry name" value="DUF8010"/>
    <property type="match status" value="1"/>
</dbReference>
<protein>
    <submittedName>
        <fullName evidence="3">Uncharacterized protein</fullName>
    </submittedName>
</protein>
<proteinExistence type="predicted"/>
<dbReference type="EMBL" id="JBHTBE010000001">
    <property type="protein sequence ID" value="MFC7268885.1"/>
    <property type="molecule type" value="Genomic_DNA"/>
</dbReference>
<sequence length="224" mass="22788">MSERLIFPDAASAHDVLTFAGRARTVGDGSVRLRAEAGTIVLTAAPLAPRGLFDATPTVLAMRALQVDPELVCDLVVDAASLSAAADDAAALVLPEAGLAPAWAGVSPPRGGWEPVGAVPAATLASRAQWGIAAVAEALPADPGDDVVRIVRADVWGAPDAELAGRPLGAAFAAFAMGFIGGEEDARMLSSGVWTRFTLARGHVLVRGPQRVGLTPVRTTGAAD</sequence>
<evidence type="ECO:0000259" key="1">
    <source>
        <dbReference type="Pfam" id="PF26035"/>
    </source>
</evidence>
<evidence type="ECO:0000313" key="3">
    <source>
        <dbReference type="EMBL" id="MFC7268885.1"/>
    </source>
</evidence>
<keyword evidence="4" id="KW-1185">Reference proteome</keyword>
<accession>A0ABW2HHF3</accession>
<gene>
    <name evidence="3" type="ORF">ACFQRL_07950</name>
</gene>
<dbReference type="Pfam" id="PF26572">
    <property type="entry name" value="DUF8185"/>
    <property type="match status" value="1"/>
</dbReference>
<name>A0ABW2HHF3_9MICO</name>
<feature type="domain" description="DUF8010" evidence="1">
    <location>
        <begin position="1"/>
        <end position="105"/>
    </location>
</feature>
<feature type="domain" description="DUF8185" evidence="2">
    <location>
        <begin position="108"/>
        <end position="209"/>
    </location>
</feature>